<evidence type="ECO:0000259" key="1">
    <source>
        <dbReference type="Pfam" id="PF03235"/>
    </source>
</evidence>
<dbReference type="RefSeq" id="WP_107253503.1">
    <property type="nucleotide sequence ID" value="NZ_PYOC01000003.1"/>
</dbReference>
<proteinExistence type="predicted"/>
<dbReference type="InterPro" id="IPR057156">
    <property type="entry name" value="DUF7834"/>
</dbReference>
<dbReference type="Proteomes" id="UP000241803">
    <property type="component" value="Unassembled WGS sequence"/>
</dbReference>
<dbReference type="EMBL" id="PYOC01000003">
    <property type="protein sequence ID" value="PSV47313.1"/>
    <property type="molecule type" value="Genomic_DNA"/>
</dbReference>
<evidence type="ECO:0000313" key="4">
    <source>
        <dbReference type="Proteomes" id="UP000241803"/>
    </source>
</evidence>
<comment type="caution">
    <text evidence="3">The sequence shown here is derived from an EMBL/GenBank/DDBJ whole genome shotgun (WGS) entry which is preliminary data.</text>
</comment>
<evidence type="ECO:0000313" key="3">
    <source>
        <dbReference type="EMBL" id="PSV47313.1"/>
    </source>
</evidence>
<name>A0A2T3L8L8_9GAMM</name>
<organism evidence="3 4">
    <name type="scientific">Photobacterium indicum</name>
    <dbReference type="NCBI Taxonomy" id="81447"/>
    <lineage>
        <taxon>Bacteria</taxon>
        <taxon>Pseudomonadati</taxon>
        <taxon>Pseudomonadota</taxon>
        <taxon>Gammaproteobacteria</taxon>
        <taxon>Vibrionales</taxon>
        <taxon>Vibrionaceae</taxon>
        <taxon>Photobacterium</taxon>
    </lineage>
</organism>
<reference evidence="3 4" key="1">
    <citation type="submission" date="2018-03" db="EMBL/GenBank/DDBJ databases">
        <title>Whole genome sequencing of Histamine producing bacteria.</title>
        <authorList>
            <person name="Butler K."/>
        </authorList>
    </citation>
    <scope>NUCLEOTIDE SEQUENCE [LARGE SCALE GENOMIC DNA]</scope>
    <source>
        <strain evidence="3 4">ATCC 19614</strain>
    </source>
</reference>
<keyword evidence="4" id="KW-1185">Reference proteome</keyword>
<dbReference type="InterPro" id="IPR004919">
    <property type="entry name" value="GmrSD_N"/>
</dbReference>
<accession>A0A2T3L8L8</accession>
<dbReference type="Pfam" id="PF25202">
    <property type="entry name" value="DUF7834"/>
    <property type="match status" value="1"/>
</dbReference>
<evidence type="ECO:0000259" key="2">
    <source>
        <dbReference type="Pfam" id="PF25202"/>
    </source>
</evidence>
<feature type="domain" description="GmrSD restriction endonucleases N-terminal" evidence="1">
    <location>
        <begin position="19"/>
        <end position="182"/>
    </location>
</feature>
<dbReference type="Pfam" id="PF03235">
    <property type="entry name" value="GmrSD_N"/>
    <property type="match status" value="1"/>
</dbReference>
<protein>
    <submittedName>
        <fullName evidence="3">Uncharacterized protein</fullName>
    </submittedName>
</protein>
<gene>
    <name evidence="3" type="ORF">C9J47_10560</name>
</gene>
<dbReference type="AlphaFoldDB" id="A0A2T3L8L8"/>
<dbReference type="PANTHER" id="PTHR35149">
    <property type="entry name" value="SLL5132 PROTEIN"/>
    <property type="match status" value="1"/>
</dbReference>
<feature type="domain" description="DUF7834" evidence="2">
    <location>
        <begin position="194"/>
        <end position="429"/>
    </location>
</feature>
<dbReference type="PANTHER" id="PTHR35149:SF2">
    <property type="entry name" value="DUF262 DOMAIN-CONTAINING PROTEIN"/>
    <property type="match status" value="1"/>
</dbReference>
<sequence length="447" mass="52146">MAIIEKQVLSVKSILELPLTIPDYQRPYKWHARHVNQLLDDVLRHRNKSSYRLGTVVIHEEQANQSQPFQQLSIVDGQQRLLTLTLLCNLIDKNRVCNPTLLEHNFDSPTTIKNLQHNAAIIQSRLKQLSEVDREELVEFLLHKCELISVKLDDLSEAFQFFDSQNARGKALAPYDLLKAFHLREMAVNTEQERLACVDSWESGVSPDNKTPSLQMIMSDVLFRLRRWSEGEQGKYFSRNNIDVFKGVNLSSATYRYAEPLRAMDYMVEEYNSDRVRQWDQQTMLYPFLVDQTMLNGKRFFEYIEHYTKTYQNLFIDEKPELAEILKTITTYKGRNRVGDHYVRNLFYCAVLFYYDKFGDAELEKAALLCFVWSYRIRLVQHRVVIESIDNPAMGKQGIFNIIKKALHPHEVLSFTVEPIQESDIKGTKIDGLVGKFKTLGYIQNGQ</sequence>